<evidence type="ECO:0000313" key="1">
    <source>
        <dbReference type="EMBL" id="ASZ70959.1"/>
    </source>
</evidence>
<organism evidence="1 2">
    <name type="scientific">Lactococcus phage 51701</name>
    <dbReference type="NCBI Taxonomy" id="2029664"/>
    <lineage>
        <taxon>Viruses</taxon>
        <taxon>Duplodnaviria</taxon>
        <taxon>Heunggongvirae</taxon>
        <taxon>Uroviricota</taxon>
        <taxon>Caudoviricetes</taxon>
        <taxon>Skunavirus</taxon>
        <taxon>Skunavirus sv51701</taxon>
    </lineage>
</organism>
<gene>
    <name evidence="1" type="ORF">51701_22</name>
</gene>
<keyword evidence="2" id="KW-1185">Reference proteome</keyword>
<dbReference type="Proteomes" id="UP000256766">
    <property type="component" value="Segment"/>
</dbReference>
<protein>
    <submittedName>
        <fullName evidence="1">Putative receptor binding protein 2</fullName>
    </submittedName>
</protein>
<sequence>MAMINTGHGRSAFITRIGNTVTITSQNKYSSAPANGSWQRGIGTLPLGFRPATEVLIYNHDLTIPSKFSWNLLQTNGVIDLFSTGNIKETDYILTSGQFWITKDKLPE</sequence>
<dbReference type="EMBL" id="MF448560">
    <property type="protein sequence ID" value="ASZ70959.1"/>
    <property type="molecule type" value="Genomic_DNA"/>
</dbReference>
<name>A0A343JN86_9CAUD</name>
<keyword evidence="1" id="KW-0675">Receptor</keyword>
<reference evidence="1 2" key="1">
    <citation type="submission" date="2017-07" db="EMBL/GenBank/DDBJ databases">
        <title>Comparative genome analysis of lactococcal phages belonging to the virulent 936 group.</title>
        <authorList>
            <person name="Oliveira J."/>
        </authorList>
    </citation>
    <scope>NUCLEOTIDE SEQUENCE [LARGE SCALE GENOMIC DNA]</scope>
</reference>
<accession>A0A343JN86</accession>
<evidence type="ECO:0000313" key="2">
    <source>
        <dbReference type="Proteomes" id="UP000256766"/>
    </source>
</evidence>
<proteinExistence type="predicted"/>